<organism evidence="3 4">
    <name type="scientific">Gonium pectorale</name>
    <name type="common">Green alga</name>
    <dbReference type="NCBI Taxonomy" id="33097"/>
    <lineage>
        <taxon>Eukaryota</taxon>
        <taxon>Viridiplantae</taxon>
        <taxon>Chlorophyta</taxon>
        <taxon>core chlorophytes</taxon>
        <taxon>Chlorophyceae</taxon>
        <taxon>CS clade</taxon>
        <taxon>Chlamydomonadales</taxon>
        <taxon>Volvocaceae</taxon>
        <taxon>Gonium</taxon>
    </lineage>
</organism>
<dbReference type="GO" id="GO:0004674">
    <property type="term" value="F:protein serine/threonine kinase activity"/>
    <property type="evidence" value="ECO:0007669"/>
    <property type="project" value="TreeGrafter"/>
</dbReference>
<dbReference type="InterPro" id="IPR000719">
    <property type="entry name" value="Prot_kinase_dom"/>
</dbReference>
<reference evidence="4" key="1">
    <citation type="journal article" date="2016" name="Nat. Commun.">
        <title>The Gonium pectorale genome demonstrates co-option of cell cycle regulation during the evolution of multicellularity.</title>
        <authorList>
            <person name="Hanschen E.R."/>
            <person name="Marriage T.N."/>
            <person name="Ferris P.J."/>
            <person name="Hamaji T."/>
            <person name="Toyoda A."/>
            <person name="Fujiyama A."/>
            <person name="Neme R."/>
            <person name="Noguchi H."/>
            <person name="Minakuchi Y."/>
            <person name="Suzuki M."/>
            <person name="Kawai-Toyooka H."/>
            <person name="Smith D.R."/>
            <person name="Sparks H."/>
            <person name="Anderson J."/>
            <person name="Bakaric R."/>
            <person name="Luria V."/>
            <person name="Karger A."/>
            <person name="Kirschner M.W."/>
            <person name="Durand P.M."/>
            <person name="Michod R.E."/>
            <person name="Nozaki H."/>
            <person name="Olson B.J."/>
        </authorList>
    </citation>
    <scope>NUCLEOTIDE SEQUENCE [LARGE SCALE GENOMIC DNA]</scope>
    <source>
        <strain evidence="4">NIES-2863</strain>
    </source>
</reference>
<evidence type="ECO:0000313" key="4">
    <source>
        <dbReference type="Proteomes" id="UP000075714"/>
    </source>
</evidence>
<dbReference type="InterPro" id="IPR051681">
    <property type="entry name" value="Ser/Thr_Kinases-Pseudokinases"/>
</dbReference>
<dbReference type="SUPFAM" id="SSF56112">
    <property type="entry name" value="Protein kinase-like (PK-like)"/>
    <property type="match status" value="1"/>
</dbReference>
<dbReference type="OrthoDB" id="4062651at2759"/>
<dbReference type="AlphaFoldDB" id="A0A150GLX3"/>
<evidence type="ECO:0000256" key="1">
    <source>
        <dbReference type="SAM" id="MobiDB-lite"/>
    </source>
</evidence>
<name>A0A150GLX3_GONPE</name>
<proteinExistence type="predicted"/>
<dbReference type="PANTHER" id="PTHR44329:SF289">
    <property type="entry name" value="SERINE_THREONINE-PROTEIN KINASE VIK"/>
    <property type="match status" value="1"/>
</dbReference>
<dbReference type="Gene3D" id="1.10.510.10">
    <property type="entry name" value="Transferase(Phosphotransferase) domain 1"/>
    <property type="match status" value="1"/>
</dbReference>
<dbReference type="InterPro" id="IPR001245">
    <property type="entry name" value="Ser-Thr/Tyr_kinase_cat_dom"/>
</dbReference>
<evidence type="ECO:0000313" key="3">
    <source>
        <dbReference type="EMBL" id="KXZ50843.1"/>
    </source>
</evidence>
<dbReference type="Gene3D" id="3.30.200.20">
    <property type="entry name" value="Phosphorylase Kinase, domain 1"/>
    <property type="match status" value="1"/>
</dbReference>
<dbReference type="Pfam" id="PF07714">
    <property type="entry name" value="PK_Tyr_Ser-Thr"/>
    <property type="match status" value="1"/>
</dbReference>
<dbReference type="InterPro" id="IPR011009">
    <property type="entry name" value="Kinase-like_dom_sf"/>
</dbReference>
<comment type="caution">
    <text evidence="3">The sequence shown here is derived from an EMBL/GenBank/DDBJ whole genome shotgun (WGS) entry which is preliminary data.</text>
</comment>
<feature type="region of interest" description="Disordered" evidence="1">
    <location>
        <begin position="932"/>
        <end position="969"/>
    </location>
</feature>
<dbReference type="InterPro" id="IPR036322">
    <property type="entry name" value="WD40_repeat_dom_sf"/>
</dbReference>
<keyword evidence="4" id="KW-1185">Reference proteome</keyword>
<dbReference type="Proteomes" id="UP000075714">
    <property type="component" value="Unassembled WGS sequence"/>
</dbReference>
<dbReference type="SUPFAM" id="SSF50978">
    <property type="entry name" value="WD40 repeat-like"/>
    <property type="match status" value="1"/>
</dbReference>
<dbReference type="PANTHER" id="PTHR44329">
    <property type="entry name" value="SERINE/THREONINE-PROTEIN KINASE TNNI3K-RELATED"/>
    <property type="match status" value="1"/>
</dbReference>
<dbReference type="GO" id="GO:0005524">
    <property type="term" value="F:ATP binding"/>
    <property type="evidence" value="ECO:0007669"/>
    <property type="project" value="InterPro"/>
</dbReference>
<feature type="region of interest" description="Disordered" evidence="1">
    <location>
        <begin position="994"/>
        <end position="1038"/>
    </location>
</feature>
<protein>
    <recommendedName>
        <fullName evidence="2">Protein kinase domain-containing protein</fullName>
    </recommendedName>
</protein>
<dbReference type="STRING" id="33097.A0A150GLX3"/>
<dbReference type="InterPro" id="IPR015943">
    <property type="entry name" value="WD40/YVTN_repeat-like_dom_sf"/>
</dbReference>
<feature type="domain" description="Protein kinase" evidence="2">
    <location>
        <begin position="478"/>
        <end position="754"/>
    </location>
</feature>
<gene>
    <name evidence="3" type="ORF">GPECTOR_15g529</name>
</gene>
<sequence length="1159" mass="118343">MWTCYSDGTAALTRFYDQTVGRYTCSHAAITCAHASPGALWAGDAAGRVVCLHDEPALMVRVVNPSSASHTRTEITSIWACPSRPSVVIASDAAAWLTLIDSGAFCEADAVDCCRFGTATAIASVPWSSTRADAAAPATASKLAPQLCPWQQKGYGAAAAACDGFAAPSWRLLIGHSSGVLVLWDVTGMRLRPMSVIGEPAAPVRELAVLGELSMLVSGHGDGLLRVWPLPCPAMQLLSLPHGRPAHWSIRHGAVRTQHGRLVSMDRLGTRLVTAGAAGDVDVRDALELRAQAMHQLHASVMQPAALSPQGMGASSLGSPPLSPNSLNSALLQEYLRRAAATCIGASESGKAGVAGGLVTRMATAEQQGEQGPVLMAHALVSDNQLQGWQGPRSGVAAGLCASIGSTWGVGSAGLCHGASDLGLVSTAGNLYSVPEEDSAGGCFVGGRSGGASSPAAAAVRASALMALKAHLLDPSDVYLGELLGDGGINGAGVRIWRGTWRHTPVAVQGLPAPSGCAQRLADLAHRLVGDRDAGKALSPGSWELVRALLALAGAFQHTSMVGLVGMCLQPPLLVTEYQAGSSLRNLMDKARSSDPDALSRLQWMDRLSMLHDIAAGLAFLHDRSYVHGNLRSSSILITEDGHARISGLGFGQLSGASYCAYTATEEQEAWLASSSCCSTPRAAAPNRSEDVFRFGTILEELLTCTCSGDPSKTVGFANGSFNSLKQLAAECCALNPDDRPPASYIVERLQSVIDCEQAVLQMRANVAALLAPRASVRGTPGSALLEAGGNGSASGEALETRRTFDMLIADASGVHRLTGLPVMLRRLSRITRRATCGSSAFGGGAGGGGGDGGGAGGGICGGAGLCRLSTAEPLSGSDSAAGARTPEHQLERLANAGLAEAAAEVLQTVMGPSRRTTAMQTDTGQVILLLEDATDSRDASAGGAEEDDARDPRDDPYTTGTAAAAVPEVQPSDLLIPFGLAAVEESRRLAAAAVQGNPARTPFAPQDGGADDPSREGPAADQQRPGASPPSFASTNPAARRILGVSTPRRSNSSGSGVVVALASLQGGGASFKGAGASIGKGNLSLKAMSSLAAAVKTFPVEVVSALLSWAPSPGQPRRTCSGHGVSEGGECSSAVRSPSVSLGVSSAVIAAGMGPNT</sequence>
<evidence type="ECO:0000259" key="2">
    <source>
        <dbReference type="PROSITE" id="PS50011"/>
    </source>
</evidence>
<accession>A0A150GLX3</accession>
<dbReference type="Gene3D" id="2.130.10.10">
    <property type="entry name" value="YVTN repeat-like/Quinoprotein amine dehydrogenase"/>
    <property type="match status" value="1"/>
</dbReference>
<dbReference type="EMBL" id="LSYV01000016">
    <property type="protein sequence ID" value="KXZ50843.1"/>
    <property type="molecule type" value="Genomic_DNA"/>
</dbReference>
<dbReference type="PROSITE" id="PS50011">
    <property type="entry name" value="PROTEIN_KINASE_DOM"/>
    <property type="match status" value="1"/>
</dbReference>